<keyword evidence="3" id="KW-1185">Reference proteome</keyword>
<protein>
    <submittedName>
        <fullName evidence="2">Uncharacterized protein</fullName>
    </submittedName>
</protein>
<sequence>MLTTLAQPSAFSPFTTAALDGSTAGSRQDCARLYPQCPVNTRPGDSEFLHIFNNLNQYAPGLQDALGSQLLNSVPALDAFRLRQRREASGRRGQRGEASGRRRRRLSRRLRRRRR</sequence>
<proteinExistence type="predicted"/>
<dbReference type="AlphaFoldDB" id="A0A6A4VYS6"/>
<feature type="compositionally biased region" description="Basic residues" evidence="1">
    <location>
        <begin position="101"/>
        <end position="115"/>
    </location>
</feature>
<feature type="compositionally biased region" description="Basic and acidic residues" evidence="1">
    <location>
        <begin position="85"/>
        <end position="100"/>
    </location>
</feature>
<comment type="caution">
    <text evidence="2">The sequence shown here is derived from an EMBL/GenBank/DDBJ whole genome shotgun (WGS) entry which is preliminary data.</text>
</comment>
<reference evidence="2 3" key="1">
    <citation type="submission" date="2019-07" db="EMBL/GenBank/DDBJ databases">
        <title>Draft genome assembly of a fouling barnacle, Amphibalanus amphitrite (Darwin, 1854): The first reference genome for Thecostraca.</title>
        <authorList>
            <person name="Kim W."/>
        </authorList>
    </citation>
    <scope>NUCLEOTIDE SEQUENCE [LARGE SCALE GENOMIC DNA]</scope>
    <source>
        <strain evidence="2">SNU_AA5</strain>
        <tissue evidence="2">Soma without cirri and trophi</tissue>
    </source>
</reference>
<evidence type="ECO:0000313" key="2">
    <source>
        <dbReference type="EMBL" id="KAF0298823.1"/>
    </source>
</evidence>
<name>A0A6A4VYS6_AMPAM</name>
<evidence type="ECO:0000313" key="3">
    <source>
        <dbReference type="Proteomes" id="UP000440578"/>
    </source>
</evidence>
<dbReference type="EMBL" id="VIIS01001408">
    <property type="protein sequence ID" value="KAF0298823.1"/>
    <property type="molecule type" value="Genomic_DNA"/>
</dbReference>
<dbReference type="Proteomes" id="UP000440578">
    <property type="component" value="Unassembled WGS sequence"/>
</dbReference>
<feature type="region of interest" description="Disordered" evidence="1">
    <location>
        <begin position="84"/>
        <end position="115"/>
    </location>
</feature>
<organism evidence="2 3">
    <name type="scientific">Amphibalanus amphitrite</name>
    <name type="common">Striped barnacle</name>
    <name type="synonym">Balanus amphitrite</name>
    <dbReference type="NCBI Taxonomy" id="1232801"/>
    <lineage>
        <taxon>Eukaryota</taxon>
        <taxon>Metazoa</taxon>
        <taxon>Ecdysozoa</taxon>
        <taxon>Arthropoda</taxon>
        <taxon>Crustacea</taxon>
        <taxon>Multicrustacea</taxon>
        <taxon>Cirripedia</taxon>
        <taxon>Thoracica</taxon>
        <taxon>Thoracicalcarea</taxon>
        <taxon>Balanomorpha</taxon>
        <taxon>Balanoidea</taxon>
        <taxon>Balanidae</taxon>
        <taxon>Amphibalaninae</taxon>
        <taxon>Amphibalanus</taxon>
    </lineage>
</organism>
<accession>A0A6A4VYS6</accession>
<evidence type="ECO:0000256" key="1">
    <source>
        <dbReference type="SAM" id="MobiDB-lite"/>
    </source>
</evidence>
<gene>
    <name evidence="2" type="ORF">FJT64_003823</name>
</gene>